<dbReference type="EMBL" id="CP037422">
    <property type="protein sequence ID" value="QDU09580.1"/>
    <property type="molecule type" value="Genomic_DNA"/>
</dbReference>
<reference evidence="1 2" key="1">
    <citation type="submission" date="2019-03" db="EMBL/GenBank/DDBJ databases">
        <title>Deep-cultivation of Planctomycetes and their phenomic and genomic characterization uncovers novel biology.</title>
        <authorList>
            <person name="Wiegand S."/>
            <person name="Jogler M."/>
            <person name="Boedeker C."/>
            <person name="Pinto D."/>
            <person name="Vollmers J."/>
            <person name="Rivas-Marin E."/>
            <person name="Kohn T."/>
            <person name="Peeters S.H."/>
            <person name="Heuer A."/>
            <person name="Rast P."/>
            <person name="Oberbeckmann S."/>
            <person name="Bunk B."/>
            <person name="Jeske O."/>
            <person name="Meyerdierks A."/>
            <person name="Storesund J.E."/>
            <person name="Kallscheuer N."/>
            <person name="Luecker S."/>
            <person name="Lage O.M."/>
            <person name="Pohl T."/>
            <person name="Merkel B.J."/>
            <person name="Hornburger P."/>
            <person name="Mueller R.-W."/>
            <person name="Bruemmer F."/>
            <person name="Labrenz M."/>
            <person name="Spormann A.M."/>
            <person name="Op den Camp H."/>
            <person name="Overmann J."/>
            <person name="Amann R."/>
            <person name="Jetten M.S.M."/>
            <person name="Mascher T."/>
            <person name="Medema M.H."/>
            <person name="Devos D.P."/>
            <person name="Kaster A.-K."/>
            <person name="Ovreas L."/>
            <person name="Rohde M."/>
            <person name="Galperin M.Y."/>
            <person name="Jogler C."/>
        </authorList>
    </citation>
    <scope>NUCLEOTIDE SEQUENCE [LARGE SCALE GENOMIC DNA]</scope>
    <source>
        <strain evidence="1 2">V202</strain>
    </source>
</reference>
<evidence type="ECO:0000313" key="2">
    <source>
        <dbReference type="Proteomes" id="UP000318384"/>
    </source>
</evidence>
<name>A0A517WWD6_9PLAN</name>
<sequence>MAFQVTLLLTEPLKISNHSREEACTANATLAETEAVQNY</sequence>
<dbReference type="Proteomes" id="UP000318384">
    <property type="component" value="Chromosome"/>
</dbReference>
<proteinExistence type="predicted"/>
<accession>A0A517WWD6</accession>
<organism evidence="1 2">
    <name type="scientific">Gimesia aquarii</name>
    <dbReference type="NCBI Taxonomy" id="2527964"/>
    <lineage>
        <taxon>Bacteria</taxon>
        <taxon>Pseudomonadati</taxon>
        <taxon>Planctomycetota</taxon>
        <taxon>Planctomycetia</taxon>
        <taxon>Planctomycetales</taxon>
        <taxon>Planctomycetaceae</taxon>
        <taxon>Gimesia</taxon>
    </lineage>
</organism>
<protein>
    <submittedName>
        <fullName evidence="1">Uncharacterized protein</fullName>
    </submittedName>
</protein>
<evidence type="ECO:0000313" key="1">
    <source>
        <dbReference type="EMBL" id="QDU09580.1"/>
    </source>
</evidence>
<keyword evidence="2" id="KW-1185">Reference proteome</keyword>
<gene>
    <name evidence="1" type="ORF">V202x_29550</name>
</gene>
<dbReference type="AlphaFoldDB" id="A0A517WWD6"/>